<accession>A0A9W6KUJ9</accession>
<evidence type="ECO:0000259" key="1">
    <source>
        <dbReference type="Pfam" id="PF01261"/>
    </source>
</evidence>
<feature type="domain" description="Xylose isomerase-like TIM barrel" evidence="1">
    <location>
        <begin position="21"/>
        <end position="260"/>
    </location>
</feature>
<sequence>MKLAFSTLGCSGMPLAEVAAMAARTGWSGLELRSAPDEPIHTGSPWADRVAARADLGAATPVCVASYVRVAAGSDDGDVVAALLAEAGLAADLGAGAVRVFAGAGSPDGPVDGDPDAARLAARRLRAAADSLPGDVELWLETHDSHASGAAVARVLDLVGHPRVRAVWDIAHPWGWGEPIPVTARLLAPHLAHVQIKDQRSAADRTPVRLGTGVLPLTAMFDALGGLGYHGWLSLEWERKWHPSAEPLEAVLVAGREYLQSRLLPHR</sequence>
<proteinExistence type="predicted"/>
<dbReference type="Proteomes" id="UP001143480">
    <property type="component" value="Unassembled WGS sequence"/>
</dbReference>
<dbReference type="PANTHER" id="PTHR12110">
    <property type="entry name" value="HYDROXYPYRUVATE ISOMERASE"/>
    <property type="match status" value="1"/>
</dbReference>
<evidence type="ECO:0000313" key="3">
    <source>
        <dbReference type="Proteomes" id="UP001143480"/>
    </source>
</evidence>
<comment type="caution">
    <text evidence="2">The sequence shown here is derived from an EMBL/GenBank/DDBJ whole genome shotgun (WGS) entry which is preliminary data.</text>
</comment>
<dbReference type="Gene3D" id="3.20.20.150">
    <property type="entry name" value="Divalent-metal-dependent TIM barrel enzymes"/>
    <property type="match status" value="1"/>
</dbReference>
<reference evidence="2" key="1">
    <citation type="journal article" date="2014" name="Int. J. Syst. Evol. Microbiol.">
        <title>Complete genome sequence of Corynebacterium casei LMG S-19264T (=DSM 44701T), isolated from a smear-ripened cheese.</title>
        <authorList>
            <consortium name="US DOE Joint Genome Institute (JGI-PGF)"/>
            <person name="Walter F."/>
            <person name="Albersmeier A."/>
            <person name="Kalinowski J."/>
            <person name="Ruckert C."/>
        </authorList>
    </citation>
    <scope>NUCLEOTIDE SEQUENCE</scope>
    <source>
        <strain evidence="2">VKM Ac-1321</strain>
    </source>
</reference>
<dbReference type="SUPFAM" id="SSF51658">
    <property type="entry name" value="Xylose isomerase-like"/>
    <property type="match status" value="1"/>
</dbReference>
<dbReference type="Pfam" id="PF01261">
    <property type="entry name" value="AP_endonuc_2"/>
    <property type="match status" value="1"/>
</dbReference>
<evidence type="ECO:0000313" key="2">
    <source>
        <dbReference type="EMBL" id="GLL05739.1"/>
    </source>
</evidence>
<dbReference type="InterPro" id="IPR036237">
    <property type="entry name" value="Xyl_isomerase-like_sf"/>
</dbReference>
<dbReference type="InterPro" id="IPR050312">
    <property type="entry name" value="IolE/XylAMocC-like"/>
</dbReference>
<keyword evidence="3" id="KW-1185">Reference proteome</keyword>
<dbReference type="InterPro" id="IPR013022">
    <property type="entry name" value="Xyl_isomerase-like_TIM-brl"/>
</dbReference>
<reference evidence="2" key="2">
    <citation type="submission" date="2023-01" db="EMBL/GenBank/DDBJ databases">
        <authorList>
            <person name="Sun Q."/>
            <person name="Evtushenko L."/>
        </authorList>
    </citation>
    <scope>NUCLEOTIDE SEQUENCE</scope>
    <source>
        <strain evidence="2">VKM Ac-1321</strain>
    </source>
</reference>
<gene>
    <name evidence="2" type="ORF">GCM10017581_074860</name>
</gene>
<organism evidence="2 3">
    <name type="scientific">Dactylosporangium matsuzakiense</name>
    <dbReference type="NCBI Taxonomy" id="53360"/>
    <lineage>
        <taxon>Bacteria</taxon>
        <taxon>Bacillati</taxon>
        <taxon>Actinomycetota</taxon>
        <taxon>Actinomycetes</taxon>
        <taxon>Micromonosporales</taxon>
        <taxon>Micromonosporaceae</taxon>
        <taxon>Dactylosporangium</taxon>
    </lineage>
</organism>
<dbReference type="EMBL" id="BSFP01000062">
    <property type="protein sequence ID" value="GLL05739.1"/>
    <property type="molecule type" value="Genomic_DNA"/>
</dbReference>
<name>A0A9W6KUJ9_9ACTN</name>
<protein>
    <recommendedName>
        <fullName evidence="1">Xylose isomerase-like TIM barrel domain-containing protein</fullName>
    </recommendedName>
</protein>
<dbReference type="AlphaFoldDB" id="A0A9W6KUJ9"/>